<evidence type="ECO:0000256" key="1">
    <source>
        <dbReference type="SAM" id="MobiDB-lite"/>
    </source>
</evidence>
<reference evidence="2 3" key="1">
    <citation type="submission" date="2018-10" db="EMBL/GenBank/DDBJ databases">
        <title>Fifty Aureobasidium pullulans genomes reveal a recombining polyextremotolerant generalist.</title>
        <authorList>
            <person name="Gostincar C."/>
            <person name="Turk M."/>
            <person name="Zajc J."/>
            <person name="Gunde-Cimerman N."/>
        </authorList>
    </citation>
    <scope>NUCLEOTIDE SEQUENCE [LARGE SCALE GENOMIC DNA]</scope>
    <source>
        <strain evidence="2 3">EXF-11900</strain>
    </source>
</reference>
<evidence type="ECO:0000313" key="2">
    <source>
        <dbReference type="EMBL" id="THV66382.1"/>
    </source>
</evidence>
<accession>A0A4S8S808</accession>
<comment type="caution">
    <text evidence="2">The sequence shown here is derived from an EMBL/GenBank/DDBJ whole genome shotgun (WGS) entry which is preliminary data.</text>
</comment>
<proteinExistence type="predicted"/>
<feature type="compositionally biased region" description="Polar residues" evidence="1">
    <location>
        <begin position="483"/>
        <end position="495"/>
    </location>
</feature>
<feature type="region of interest" description="Disordered" evidence="1">
    <location>
        <begin position="483"/>
        <end position="522"/>
    </location>
</feature>
<sequence length="553" mass="61777">YFCLLLPLHGPSSLPLLIPSYPRSLPFQKSQSRVYLVQFFHSASIDAIYLSTRLDRIETINFRVPCTRCPSLFQDDVALDFELQYPRLSSSTNLCDVPFALNGQPVTVDQRNLGQVSTLHLPAGNAHDKWEVDIVVQGLCDSTKGDSFIAQRAFFFNVTSVAQQPLNTPDSVTLVVGKSETAQLLIDSEITEQADCAADLKSVINETSSIFTEIEAIPTDNDIESKSDIDLVEHILRRRLYDQATRLQKLNQDCRKNTVENLADCHHDLSCMARVMCQRIHDTTLTKIKEIQASLEGSVMISNGRNMVQQAMPIVDDGSDSDWDATSVDGLLAGINQAKDQKNDKNDHESQHPVVLALEILAAALGLTALCAFLRRRFCSLRCRVERLADKEERRRARHFRRLARKEALRKKWVSFKQVFKRSPRNGDYEEKRALVIEAAGGVIDDYAEEAYNNSNDPEMGNALGGLRSAHDFVAGLVRARKNSNAGSGTTTLPEYSSEKLPDYTSTPEDCSYAPSVASRESMNTRMTPDSSIIMTPRCSRETLRTGTDFSNE</sequence>
<gene>
    <name evidence="2" type="ORF">D6D28_08402</name>
</gene>
<dbReference type="AlphaFoldDB" id="A0A4S8S808"/>
<dbReference type="EMBL" id="QZAF01000534">
    <property type="protein sequence ID" value="THV66382.1"/>
    <property type="molecule type" value="Genomic_DNA"/>
</dbReference>
<protein>
    <submittedName>
        <fullName evidence="2">Uncharacterized protein</fullName>
    </submittedName>
</protein>
<organism evidence="2 3">
    <name type="scientific">Aureobasidium pullulans</name>
    <name type="common">Black yeast</name>
    <name type="synonym">Pullularia pullulans</name>
    <dbReference type="NCBI Taxonomy" id="5580"/>
    <lineage>
        <taxon>Eukaryota</taxon>
        <taxon>Fungi</taxon>
        <taxon>Dikarya</taxon>
        <taxon>Ascomycota</taxon>
        <taxon>Pezizomycotina</taxon>
        <taxon>Dothideomycetes</taxon>
        <taxon>Dothideomycetidae</taxon>
        <taxon>Dothideales</taxon>
        <taxon>Saccotheciaceae</taxon>
        <taxon>Aureobasidium</taxon>
    </lineage>
</organism>
<evidence type="ECO:0000313" key="3">
    <source>
        <dbReference type="Proteomes" id="UP000304951"/>
    </source>
</evidence>
<feature type="non-terminal residue" evidence="2">
    <location>
        <position position="1"/>
    </location>
</feature>
<dbReference type="Proteomes" id="UP000304951">
    <property type="component" value="Unassembled WGS sequence"/>
</dbReference>
<name>A0A4S8S808_AURPU</name>